<protein>
    <recommendedName>
        <fullName evidence="4">DUF3592 domain-containing protein</fullName>
    </recommendedName>
</protein>
<organism evidence="2 3">
    <name type="scientific">Entomomonas asaccharolytica</name>
    <dbReference type="NCBI Taxonomy" id="2785331"/>
    <lineage>
        <taxon>Bacteria</taxon>
        <taxon>Pseudomonadati</taxon>
        <taxon>Pseudomonadota</taxon>
        <taxon>Gammaproteobacteria</taxon>
        <taxon>Pseudomonadales</taxon>
        <taxon>Pseudomonadaceae</taxon>
        <taxon>Entomomonas</taxon>
    </lineage>
</organism>
<evidence type="ECO:0000313" key="2">
    <source>
        <dbReference type="EMBL" id="QQP84721.1"/>
    </source>
</evidence>
<keyword evidence="3" id="KW-1185">Reference proteome</keyword>
<evidence type="ECO:0000313" key="3">
    <source>
        <dbReference type="Proteomes" id="UP000595278"/>
    </source>
</evidence>
<proteinExistence type="predicted"/>
<keyword evidence="1" id="KW-0472">Membrane</keyword>
<gene>
    <name evidence="2" type="ORF">JHT90_09910</name>
</gene>
<dbReference type="KEGG" id="eaz:JHT90_09910"/>
<evidence type="ECO:0000256" key="1">
    <source>
        <dbReference type="SAM" id="Phobius"/>
    </source>
</evidence>
<dbReference type="EMBL" id="CP067393">
    <property type="protein sequence ID" value="QQP84721.1"/>
    <property type="molecule type" value="Genomic_DNA"/>
</dbReference>
<sequence>MKARVSHLLQAVGILFMIIAMVSLFISKPMRFSSFEQRKLYESTIYQQLEEAGIATKAVVSAVINESELARNLLVKFFTQEGKRAEAYILLTKIAYNEGDLVNIVYNPENTQQARIAPKEEMELNWPLFGWCMVMGIILFWLGHFRYKVSGGLE</sequence>
<feature type="transmembrane region" description="Helical" evidence="1">
    <location>
        <begin position="7"/>
        <end position="26"/>
    </location>
</feature>
<feature type="transmembrane region" description="Helical" evidence="1">
    <location>
        <begin position="128"/>
        <end position="147"/>
    </location>
</feature>
<keyword evidence="1" id="KW-1133">Transmembrane helix</keyword>
<name>A0A974NDK4_9GAMM</name>
<evidence type="ECO:0008006" key="4">
    <source>
        <dbReference type="Google" id="ProtNLM"/>
    </source>
</evidence>
<dbReference type="Proteomes" id="UP000595278">
    <property type="component" value="Chromosome"/>
</dbReference>
<dbReference type="RefSeq" id="WP_201090618.1">
    <property type="nucleotide sequence ID" value="NZ_CP067393.1"/>
</dbReference>
<keyword evidence="1" id="KW-0812">Transmembrane</keyword>
<dbReference type="AlphaFoldDB" id="A0A974NDK4"/>
<reference evidence="2 3" key="1">
    <citation type="submission" date="2021-01" db="EMBL/GenBank/DDBJ databases">
        <title>Entomomonas sp. F2A isolated from a house cricket (Acheta domesticus).</title>
        <authorList>
            <person name="Spergser J."/>
            <person name="Busse H.-J."/>
        </authorList>
    </citation>
    <scope>NUCLEOTIDE SEQUENCE [LARGE SCALE GENOMIC DNA]</scope>
    <source>
        <strain evidence="2 3">F2A</strain>
    </source>
</reference>
<accession>A0A974NDK4</accession>